<feature type="transmembrane region" description="Helical" evidence="2">
    <location>
        <begin position="30"/>
        <end position="52"/>
    </location>
</feature>
<sequence length="143" mass="14787">MSNDNPVDEEVGTAGEEGTGPAEKPRSKRLLWLLGGGAVVVVLLVGLAYGWLSSKDDATNAEPGDCLTALGGTEVIDIRDTKVDCGDSAAAYKVLGIVENVTLAQATGTTCAQWTATTVPIWISGGEERNAPGKVVCLQAITR</sequence>
<proteinExistence type="predicted"/>
<gene>
    <name evidence="3" type="ORF">GCM10009681_16760</name>
</gene>
<feature type="compositionally biased region" description="Low complexity" evidence="1">
    <location>
        <begin position="12"/>
        <end position="22"/>
    </location>
</feature>
<keyword evidence="2" id="KW-0812">Transmembrane</keyword>
<keyword evidence="2" id="KW-1133">Transmembrane helix</keyword>
<evidence type="ECO:0000256" key="1">
    <source>
        <dbReference type="SAM" id="MobiDB-lite"/>
    </source>
</evidence>
<dbReference type="EMBL" id="BAAALS010000006">
    <property type="protein sequence ID" value="GAA1746280.1"/>
    <property type="molecule type" value="Genomic_DNA"/>
</dbReference>
<name>A0ABN2K167_9ACTN</name>
<comment type="caution">
    <text evidence="3">The sequence shown here is derived from an EMBL/GenBank/DDBJ whole genome shotgun (WGS) entry which is preliminary data.</text>
</comment>
<evidence type="ECO:0000256" key="2">
    <source>
        <dbReference type="SAM" id="Phobius"/>
    </source>
</evidence>
<dbReference type="RefSeq" id="WP_344078636.1">
    <property type="nucleotide sequence ID" value="NZ_BAAALS010000006.1"/>
</dbReference>
<feature type="compositionally biased region" description="Acidic residues" evidence="1">
    <location>
        <begin position="1"/>
        <end position="11"/>
    </location>
</feature>
<protein>
    <submittedName>
        <fullName evidence="3">Uncharacterized protein</fullName>
    </submittedName>
</protein>
<evidence type="ECO:0000313" key="3">
    <source>
        <dbReference type="EMBL" id="GAA1746280.1"/>
    </source>
</evidence>
<evidence type="ECO:0000313" key="4">
    <source>
        <dbReference type="Proteomes" id="UP001500655"/>
    </source>
</evidence>
<organism evidence="3 4">
    <name type="scientific">Luedemannella helvata</name>
    <dbReference type="NCBI Taxonomy" id="349315"/>
    <lineage>
        <taxon>Bacteria</taxon>
        <taxon>Bacillati</taxon>
        <taxon>Actinomycetota</taxon>
        <taxon>Actinomycetes</taxon>
        <taxon>Micromonosporales</taxon>
        <taxon>Micromonosporaceae</taxon>
        <taxon>Luedemannella</taxon>
    </lineage>
</organism>
<feature type="region of interest" description="Disordered" evidence="1">
    <location>
        <begin position="1"/>
        <end position="24"/>
    </location>
</feature>
<accession>A0ABN2K167</accession>
<dbReference type="Proteomes" id="UP001500655">
    <property type="component" value="Unassembled WGS sequence"/>
</dbReference>
<keyword evidence="2" id="KW-0472">Membrane</keyword>
<keyword evidence="4" id="KW-1185">Reference proteome</keyword>
<reference evidence="3 4" key="1">
    <citation type="journal article" date="2019" name="Int. J. Syst. Evol. Microbiol.">
        <title>The Global Catalogue of Microorganisms (GCM) 10K type strain sequencing project: providing services to taxonomists for standard genome sequencing and annotation.</title>
        <authorList>
            <consortium name="The Broad Institute Genomics Platform"/>
            <consortium name="The Broad Institute Genome Sequencing Center for Infectious Disease"/>
            <person name="Wu L."/>
            <person name="Ma J."/>
        </authorList>
    </citation>
    <scope>NUCLEOTIDE SEQUENCE [LARGE SCALE GENOMIC DNA]</scope>
    <source>
        <strain evidence="3 4">JCM 13249</strain>
    </source>
</reference>